<dbReference type="PATRIC" id="fig|572479.3.peg.1410"/>
<accession>E3DNA0</accession>
<dbReference type="eggNOG" id="ENOG502Z91Q">
    <property type="taxonomic scope" value="Bacteria"/>
</dbReference>
<dbReference type="KEGG" id="hpk:Hprae_1390"/>
<dbReference type="EMBL" id="CP002175">
    <property type="protein sequence ID" value="ADO77519.1"/>
    <property type="molecule type" value="Genomic_DNA"/>
</dbReference>
<dbReference type="Proteomes" id="UP000006866">
    <property type="component" value="Chromosome"/>
</dbReference>
<evidence type="ECO:0000313" key="2">
    <source>
        <dbReference type="Proteomes" id="UP000006866"/>
    </source>
</evidence>
<reference evidence="2" key="1">
    <citation type="submission" date="2010-10" db="EMBL/GenBank/DDBJ databases">
        <title>The complete genome of Halanaerobium praevalens DSM 2228.</title>
        <authorList>
            <consortium name="US DOE Joint Genome Institute (JGI-PGF)"/>
            <person name="Lucas S."/>
            <person name="Copeland A."/>
            <person name="Lapidus A."/>
            <person name="Glavina del Rio T."/>
            <person name="Dalin E."/>
            <person name="Tice H."/>
            <person name="Bruce D."/>
            <person name="Goodwin L."/>
            <person name="Pitluck S."/>
            <person name="Kyrpides N."/>
            <person name="Mavromatis K."/>
            <person name="Ivanova N."/>
            <person name="Ovchinnikova G."/>
            <person name="Chertkov O."/>
            <person name="Detter J.C."/>
            <person name="Han C."/>
            <person name="Larimer F."/>
            <person name="Land M."/>
            <person name="Hauser L."/>
            <person name="Markowitz V."/>
            <person name="Cheng J.-F."/>
            <person name="Hugenholtz P."/>
            <person name="Woyke T."/>
            <person name="Wu D."/>
            <person name="Tindall B."/>
            <person name="Pomrenke H.G."/>
            <person name="Brambilla E."/>
            <person name="Klenk H.-P."/>
            <person name="Eisen J.A."/>
        </authorList>
    </citation>
    <scope>NUCLEOTIDE SEQUENCE [LARGE SCALE GENOMIC DNA]</scope>
    <source>
        <strain evidence="2">ATCC 33744 / DSM 2228 / GSL</strain>
    </source>
</reference>
<organism evidence="1 2">
    <name type="scientific">Halanaerobium praevalens (strain ATCC 33744 / DSM 2228 / GSL)</name>
    <dbReference type="NCBI Taxonomy" id="572479"/>
    <lineage>
        <taxon>Bacteria</taxon>
        <taxon>Bacillati</taxon>
        <taxon>Bacillota</taxon>
        <taxon>Clostridia</taxon>
        <taxon>Halanaerobiales</taxon>
        <taxon>Halanaerobiaceae</taxon>
        <taxon>Halanaerobium</taxon>
    </lineage>
</organism>
<evidence type="ECO:0000313" key="1">
    <source>
        <dbReference type="EMBL" id="ADO77519.1"/>
    </source>
</evidence>
<dbReference type="OrthoDB" id="7058421at2"/>
<proteinExistence type="predicted"/>
<dbReference type="HOGENOM" id="CLU_778281_0_0_9"/>
<keyword evidence="2" id="KW-1185">Reference proteome</keyword>
<reference evidence="1 2" key="2">
    <citation type="journal article" date="2011" name="Stand. Genomic Sci.">
        <title>Complete genome sequence of the extremely halophilic Halanaerobium praevalens type strain (GSL).</title>
        <authorList>
            <person name="Ivanova N."/>
            <person name="Sikorski J."/>
            <person name="Chertkov O."/>
            <person name="Nolan M."/>
            <person name="Lucas S."/>
            <person name="Hammon N."/>
            <person name="Deshpande S."/>
            <person name="Cheng J.F."/>
            <person name="Tapia R."/>
            <person name="Han C."/>
            <person name="Goodwin L."/>
            <person name="Pitluck S."/>
            <person name="Huntemann M."/>
            <person name="Liolios K."/>
            <person name="Pagani I."/>
            <person name="Mavromatis K."/>
            <person name="Ovchinikova G."/>
            <person name="Pati A."/>
            <person name="Chen A."/>
            <person name="Palaniappan K."/>
            <person name="Land M."/>
            <person name="Hauser L."/>
            <person name="Brambilla E.M."/>
            <person name="Kannan K.P."/>
            <person name="Rohde M."/>
            <person name="Tindall B.J."/>
            <person name="Goker M."/>
            <person name="Detter J.C."/>
            <person name="Woyke T."/>
            <person name="Bristow J."/>
            <person name="Eisen J.A."/>
            <person name="Markowitz V."/>
            <person name="Hugenholtz P."/>
            <person name="Kyrpides N.C."/>
            <person name="Klenk H.P."/>
            <person name="Lapidus A."/>
        </authorList>
    </citation>
    <scope>NUCLEOTIDE SEQUENCE [LARGE SCALE GENOMIC DNA]</scope>
    <source>
        <strain evidence="2">ATCC 33744 / DSM 2228 / GSL</strain>
    </source>
</reference>
<gene>
    <name evidence="1" type="ordered locus">Hprae_1390</name>
</gene>
<evidence type="ECO:0008006" key="3">
    <source>
        <dbReference type="Google" id="ProtNLM"/>
    </source>
</evidence>
<name>E3DNA0_HALPG</name>
<dbReference type="RefSeq" id="WP_014553542.1">
    <property type="nucleotide sequence ID" value="NC_017455.1"/>
</dbReference>
<sequence length="360" mass="41422">MHNIPDNIMKQITKAMKRPEGTLEFKFTCEELFNPNVSKIKIFEVVTGAQIFILERDKNMTINFYHSSPGTSTRVATINLENIPETNKMSYAITWNERKINLYVHPLVEGYELIKSEGNVANKSFQVDRNGNIIQLGDEGVEIMQPQIIVGGEKILDPTAINSWQDTLRAIDILKTGKSDEGYIYEVVVCNFIISSLVTGFETYSKKRFIELEKEGINPNIDELIDRIFSSYEKNEIDLPNKLKEKAEEKGVSHLEMIAQEKINFQNFDECKRAFNKAYNLIFGDIIEDTNKINELRQFIKYRHRIVHVSPLETILNNNNPSEDPIFSNEDLASEAINVFSYMINQIHNASLKLRNEDNS</sequence>
<dbReference type="AlphaFoldDB" id="E3DNA0"/>
<protein>
    <recommendedName>
        <fullName evidence="3">Apea-like HEPN domain-containing protein</fullName>
    </recommendedName>
</protein>